<organism evidence="1 2">
    <name type="scientific">Paxillus involutus ATCC 200175</name>
    <dbReference type="NCBI Taxonomy" id="664439"/>
    <lineage>
        <taxon>Eukaryota</taxon>
        <taxon>Fungi</taxon>
        <taxon>Dikarya</taxon>
        <taxon>Basidiomycota</taxon>
        <taxon>Agaricomycotina</taxon>
        <taxon>Agaricomycetes</taxon>
        <taxon>Agaricomycetidae</taxon>
        <taxon>Boletales</taxon>
        <taxon>Paxilineae</taxon>
        <taxon>Paxillaceae</taxon>
        <taxon>Paxillus</taxon>
    </lineage>
</organism>
<reference evidence="2" key="2">
    <citation type="submission" date="2015-01" db="EMBL/GenBank/DDBJ databases">
        <title>Evolutionary Origins and Diversification of the Mycorrhizal Mutualists.</title>
        <authorList>
            <consortium name="DOE Joint Genome Institute"/>
            <consortium name="Mycorrhizal Genomics Consortium"/>
            <person name="Kohler A."/>
            <person name="Kuo A."/>
            <person name="Nagy L.G."/>
            <person name="Floudas D."/>
            <person name="Copeland A."/>
            <person name="Barry K.W."/>
            <person name="Cichocki N."/>
            <person name="Veneault-Fourrey C."/>
            <person name="LaButti K."/>
            <person name="Lindquist E.A."/>
            <person name="Lipzen A."/>
            <person name="Lundell T."/>
            <person name="Morin E."/>
            <person name="Murat C."/>
            <person name="Riley R."/>
            <person name="Ohm R."/>
            <person name="Sun H."/>
            <person name="Tunlid A."/>
            <person name="Henrissat B."/>
            <person name="Grigoriev I.V."/>
            <person name="Hibbett D.S."/>
            <person name="Martin F."/>
        </authorList>
    </citation>
    <scope>NUCLEOTIDE SEQUENCE [LARGE SCALE GENOMIC DNA]</scope>
    <source>
        <strain evidence="2">ATCC 200175</strain>
    </source>
</reference>
<evidence type="ECO:0000313" key="2">
    <source>
        <dbReference type="Proteomes" id="UP000053647"/>
    </source>
</evidence>
<protein>
    <submittedName>
        <fullName evidence="1">Uncharacterized protein</fullName>
    </submittedName>
</protein>
<dbReference type="SUPFAM" id="SSF46689">
    <property type="entry name" value="Homeodomain-like"/>
    <property type="match status" value="1"/>
</dbReference>
<dbReference type="Proteomes" id="UP000053647">
    <property type="component" value="Unassembled WGS sequence"/>
</dbReference>
<dbReference type="OrthoDB" id="3255572at2759"/>
<keyword evidence="2" id="KW-1185">Reference proteome</keyword>
<proteinExistence type="predicted"/>
<name>A0A0C9U5L0_PAXIN</name>
<feature type="non-terminal residue" evidence="1">
    <location>
        <position position="55"/>
    </location>
</feature>
<dbReference type="Pfam" id="PF13384">
    <property type="entry name" value="HTH_23"/>
    <property type="match status" value="1"/>
</dbReference>
<dbReference type="EMBL" id="KN819342">
    <property type="protein sequence ID" value="KIJ14491.1"/>
    <property type="molecule type" value="Genomic_DNA"/>
</dbReference>
<gene>
    <name evidence="1" type="ORF">PAXINDRAFT_42217</name>
</gene>
<dbReference type="AlphaFoldDB" id="A0A0C9U5L0"/>
<dbReference type="Gene3D" id="1.10.10.60">
    <property type="entry name" value="Homeodomain-like"/>
    <property type="match status" value="1"/>
</dbReference>
<dbReference type="InterPro" id="IPR009057">
    <property type="entry name" value="Homeodomain-like_sf"/>
</dbReference>
<dbReference type="HOGENOM" id="CLU_202732_0_0_1"/>
<evidence type="ECO:0000313" key="1">
    <source>
        <dbReference type="EMBL" id="KIJ14491.1"/>
    </source>
</evidence>
<accession>A0A0C9U5L0</accession>
<sequence length="55" mass="6221">MGYRSLSTKMKNRALKLLNDGWTEIEVAEVFGVSVRSLRRWEDNIAAKGEVNPPS</sequence>
<reference evidence="1 2" key="1">
    <citation type="submission" date="2014-06" db="EMBL/GenBank/DDBJ databases">
        <authorList>
            <consortium name="DOE Joint Genome Institute"/>
            <person name="Kuo A."/>
            <person name="Kohler A."/>
            <person name="Nagy L.G."/>
            <person name="Floudas D."/>
            <person name="Copeland A."/>
            <person name="Barry K.W."/>
            <person name="Cichocki N."/>
            <person name="Veneault-Fourrey C."/>
            <person name="LaButti K."/>
            <person name="Lindquist E.A."/>
            <person name="Lipzen A."/>
            <person name="Lundell T."/>
            <person name="Morin E."/>
            <person name="Murat C."/>
            <person name="Sun H."/>
            <person name="Tunlid A."/>
            <person name="Henrissat B."/>
            <person name="Grigoriev I.V."/>
            <person name="Hibbett D.S."/>
            <person name="Martin F."/>
            <person name="Nordberg H.P."/>
            <person name="Cantor M.N."/>
            <person name="Hua S.X."/>
        </authorList>
    </citation>
    <scope>NUCLEOTIDE SEQUENCE [LARGE SCALE GENOMIC DNA]</scope>
    <source>
        <strain evidence="1 2">ATCC 200175</strain>
    </source>
</reference>